<dbReference type="NCBIfam" id="TIGR02532">
    <property type="entry name" value="IV_pilin_GFxxxE"/>
    <property type="match status" value="1"/>
</dbReference>
<keyword evidence="1" id="KW-0472">Membrane</keyword>
<dbReference type="Pfam" id="PF07963">
    <property type="entry name" value="N_methyl"/>
    <property type="match status" value="1"/>
</dbReference>
<dbReference type="PROSITE" id="PS00409">
    <property type="entry name" value="PROKAR_NTER_METHYL"/>
    <property type="match status" value="1"/>
</dbReference>
<sequence>MGNRINLLACRRKLIQKSGFTLVELIVVIALLSIMLAFALPRFEGNMLADNNKKVTRWFMNQVQILRQNSLKNRKVYILNISPDAGTMWITDESMTEEDLETASQNGYSLPDDITITGILYPDGDKISFGSAEIRFYKTGYSDKVIIHIEDDDNNPVSLLIEPFLPAIKVYEQHIDFES</sequence>
<dbReference type="RefSeq" id="WP_207690406.1">
    <property type="nucleotide sequence ID" value="NZ_CP061799.1"/>
</dbReference>
<dbReference type="KEGG" id="dli:dnl_07950"/>
<evidence type="ECO:0000256" key="1">
    <source>
        <dbReference type="SAM" id="Phobius"/>
    </source>
</evidence>
<dbReference type="Gene3D" id="3.30.700.10">
    <property type="entry name" value="Glycoprotein, Type 4 Pilin"/>
    <property type="match status" value="1"/>
</dbReference>
<keyword evidence="3" id="KW-1185">Reference proteome</keyword>
<proteinExistence type="predicted"/>
<keyword evidence="1" id="KW-0812">Transmembrane</keyword>
<keyword evidence="1" id="KW-1133">Transmembrane helix</keyword>
<dbReference type="EMBL" id="CP061799">
    <property type="protein sequence ID" value="QTA78571.1"/>
    <property type="molecule type" value="Genomic_DNA"/>
</dbReference>
<dbReference type="InterPro" id="IPR012902">
    <property type="entry name" value="N_methyl_site"/>
</dbReference>
<reference evidence="2" key="1">
    <citation type="journal article" date="2021" name="Microb. Physiol.">
        <title>Proteogenomic Insights into the Physiology of Marine, Sulfate-Reducing, Filamentous Desulfonema limicola and Desulfonema magnum.</title>
        <authorList>
            <person name="Schnaars V."/>
            <person name="Wohlbrand L."/>
            <person name="Scheve S."/>
            <person name="Hinrichs C."/>
            <person name="Reinhardt R."/>
            <person name="Rabus R."/>
        </authorList>
    </citation>
    <scope>NUCLEOTIDE SEQUENCE</scope>
    <source>
        <strain evidence="2">5ac10</strain>
    </source>
</reference>
<dbReference type="AlphaFoldDB" id="A0A975B4E5"/>
<feature type="transmembrane region" description="Helical" evidence="1">
    <location>
        <begin position="20"/>
        <end position="40"/>
    </location>
</feature>
<protein>
    <submittedName>
        <fullName evidence="2">Prepilin-type cleavage/methylation N-terminal domain-containing protein</fullName>
    </submittedName>
</protein>
<accession>A0A975B4E5</accession>
<evidence type="ECO:0000313" key="2">
    <source>
        <dbReference type="EMBL" id="QTA78571.1"/>
    </source>
</evidence>
<organism evidence="2 3">
    <name type="scientific">Desulfonema limicola</name>
    <dbReference type="NCBI Taxonomy" id="45656"/>
    <lineage>
        <taxon>Bacteria</taxon>
        <taxon>Pseudomonadati</taxon>
        <taxon>Thermodesulfobacteriota</taxon>
        <taxon>Desulfobacteria</taxon>
        <taxon>Desulfobacterales</taxon>
        <taxon>Desulfococcaceae</taxon>
        <taxon>Desulfonema</taxon>
    </lineage>
</organism>
<dbReference type="Proteomes" id="UP000663720">
    <property type="component" value="Chromosome"/>
</dbReference>
<name>A0A975B4E5_9BACT</name>
<dbReference type="InterPro" id="IPR045584">
    <property type="entry name" value="Pilin-like"/>
</dbReference>
<gene>
    <name evidence="2" type="ORF">dnl_07950</name>
</gene>
<evidence type="ECO:0000313" key="3">
    <source>
        <dbReference type="Proteomes" id="UP000663720"/>
    </source>
</evidence>
<dbReference type="SUPFAM" id="SSF54523">
    <property type="entry name" value="Pili subunits"/>
    <property type="match status" value="1"/>
</dbReference>